<name>R9AGW9_WALI9</name>
<dbReference type="InterPro" id="IPR012923">
    <property type="entry name" value="Csm3"/>
</dbReference>
<evidence type="ECO:0000256" key="7">
    <source>
        <dbReference type="SAM" id="MobiDB-lite"/>
    </source>
</evidence>
<gene>
    <name evidence="9" type="ORF">J056_004161</name>
</gene>
<dbReference type="GO" id="GO:0000076">
    <property type="term" value="P:DNA replication checkpoint signaling"/>
    <property type="evidence" value="ECO:0007669"/>
    <property type="project" value="UniProtKB-UniRule"/>
</dbReference>
<feature type="region of interest" description="Disordered" evidence="7">
    <location>
        <begin position="203"/>
        <end position="269"/>
    </location>
</feature>
<dbReference type="PANTHER" id="PTHR13220">
    <property type="entry name" value="TIMELESS INTERACTING-RELATED"/>
    <property type="match status" value="1"/>
</dbReference>
<feature type="region of interest" description="Disordered" evidence="7">
    <location>
        <begin position="1"/>
        <end position="61"/>
    </location>
</feature>
<dbReference type="GeneID" id="20377113"/>
<keyword evidence="3 6" id="KW-0227">DNA damage</keyword>
<evidence type="ECO:0000313" key="10">
    <source>
        <dbReference type="Proteomes" id="UP000014064"/>
    </source>
</evidence>
<evidence type="ECO:0000256" key="6">
    <source>
        <dbReference type="RuleBase" id="RU366049"/>
    </source>
</evidence>
<feature type="domain" description="Chromosome segregation in meiosis protein 3" evidence="8">
    <location>
        <begin position="97"/>
        <end position="177"/>
    </location>
</feature>
<evidence type="ECO:0000256" key="1">
    <source>
        <dbReference type="ARBA" id="ARBA00004123"/>
    </source>
</evidence>
<evidence type="ECO:0000256" key="5">
    <source>
        <dbReference type="ARBA" id="ARBA00023306"/>
    </source>
</evidence>
<dbReference type="PANTHER" id="PTHR13220:SF11">
    <property type="entry name" value="TIMELESS-INTERACTING PROTEIN"/>
    <property type="match status" value="1"/>
</dbReference>
<dbReference type="KEGG" id="wic:J056_004161"/>
<dbReference type="STRING" id="1299270.R9AGW9"/>
<evidence type="ECO:0000256" key="2">
    <source>
        <dbReference type="ARBA" id="ARBA00006075"/>
    </source>
</evidence>
<accession>R9AGW9</accession>
<comment type="subcellular location">
    <subcellularLocation>
        <location evidence="1 6">Nucleus</location>
    </subcellularLocation>
</comment>
<keyword evidence="5 6" id="KW-0131">Cell cycle</keyword>
<dbReference type="EMBL" id="KE007230">
    <property type="protein sequence ID" value="EOR01375.1"/>
    <property type="molecule type" value="Genomic_DNA"/>
</dbReference>
<dbReference type="GO" id="GO:0003677">
    <property type="term" value="F:DNA binding"/>
    <property type="evidence" value="ECO:0007669"/>
    <property type="project" value="TreeGrafter"/>
</dbReference>
<dbReference type="HOGENOM" id="CLU_977286_0_0_1"/>
<dbReference type="OrthoDB" id="437078at2759"/>
<reference evidence="10" key="1">
    <citation type="journal article" date="2013" name="BMC Genomics">
        <title>Genome and transcriptome sequencing of the halophilic fungus Wallemia ichthyophaga: haloadaptations present and absent.</title>
        <authorList>
            <person name="Zajc J."/>
            <person name="Liu Y."/>
            <person name="Dai W."/>
            <person name="Yang Z."/>
            <person name="Hu J."/>
            <person name="Gostincar C."/>
            <person name="Gunde-Cimerman N."/>
        </authorList>
    </citation>
    <scope>NUCLEOTIDE SEQUENCE [LARGE SCALE GENOMIC DNA]</scope>
    <source>
        <strain evidence="10">EXF-994 / CBS 113033</strain>
    </source>
</reference>
<proteinExistence type="inferred from homology"/>
<dbReference type="GO" id="GO:0043111">
    <property type="term" value="P:replication fork arrest"/>
    <property type="evidence" value="ECO:0007669"/>
    <property type="project" value="TreeGrafter"/>
</dbReference>
<feature type="compositionally biased region" description="Basic and acidic residues" evidence="7">
    <location>
        <begin position="16"/>
        <end position="25"/>
    </location>
</feature>
<dbReference type="RefSeq" id="XP_009267637.1">
    <property type="nucleotide sequence ID" value="XM_009269362.1"/>
</dbReference>
<dbReference type="AlphaFoldDB" id="R9AGW9"/>
<feature type="compositionally biased region" description="Pro residues" evidence="7">
    <location>
        <begin position="229"/>
        <end position="241"/>
    </location>
</feature>
<keyword evidence="4 6" id="KW-0539">Nucleus</keyword>
<dbReference type="GO" id="GO:0031298">
    <property type="term" value="C:replication fork protection complex"/>
    <property type="evidence" value="ECO:0007669"/>
    <property type="project" value="TreeGrafter"/>
</dbReference>
<dbReference type="OMA" id="GHEWADL"/>
<dbReference type="InterPro" id="IPR040038">
    <property type="entry name" value="TIPIN/Csm3/Swi3"/>
</dbReference>
<feature type="compositionally biased region" description="Basic and acidic residues" evidence="7">
    <location>
        <begin position="203"/>
        <end position="222"/>
    </location>
</feature>
<comment type="similarity">
    <text evidence="2 6">Belongs to the CSM3 family.</text>
</comment>
<dbReference type="Pfam" id="PF07962">
    <property type="entry name" value="Swi3"/>
    <property type="match status" value="1"/>
</dbReference>
<evidence type="ECO:0000313" key="9">
    <source>
        <dbReference type="EMBL" id="EOR01375.1"/>
    </source>
</evidence>
<comment type="function">
    <text evidence="6">Plays an important role in the control of DNA replication and the maintenance of replication fork stability.</text>
</comment>
<protein>
    <recommendedName>
        <fullName evidence="6">Chromosome segregation in meiosis protein</fullName>
    </recommendedName>
</protein>
<evidence type="ECO:0000259" key="8">
    <source>
        <dbReference type="Pfam" id="PF07962"/>
    </source>
</evidence>
<evidence type="ECO:0000256" key="3">
    <source>
        <dbReference type="ARBA" id="ARBA00022763"/>
    </source>
</evidence>
<evidence type="ECO:0000256" key="4">
    <source>
        <dbReference type="ARBA" id="ARBA00023242"/>
    </source>
</evidence>
<dbReference type="Proteomes" id="UP000014064">
    <property type="component" value="Unassembled WGS sequence"/>
</dbReference>
<keyword evidence="10" id="KW-1185">Reference proteome</keyword>
<feature type="compositionally biased region" description="Basic and acidic residues" evidence="7">
    <location>
        <begin position="37"/>
        <end position="59"/>
    </location>
</feature>
<feature type="compositionally biased region" description="Acidic residues" evidence="7">
    <location>
        <begin position="250"/>
        <end position="261"/>
    </location>
</feature>
<dbReference type="GO" id="GO:0006974">
    <property type="term" value="P:DNA damage response"/>
    <property type="evidence" value="ECO:0007669"/>
    <property type="project" value="UniProtKB-KW"/>
</dbReference>
<sequence length="285" mass="31783">MSFIDFDAPPNLTRRPAREMSEERVVAPASTRKRTHTQVDNDREDERAHDDHSAHKQTVDDIFESIGDDLATAKQPAGGEDDDDGAVQGKPRRVVAKIDAERLLGTHGLPALMHDSAHWKFAGKGHEWADLRRLLARYHLWTHKLFPKLQFGDVVERTEKICHQRRMEAALKGWKDALRRGEMGVGGVGGVGGVDGVELEREGENDHDKVHDNENASEKHQQDALFRSPSPPRSPPPPPPRNKADTHDDIPDDIPPDDELGGMDADRDALENEALAELERELGGF</sequence>
<dbReference type="GO" id="GO:0031297">
    <property type="term" value="P:replication fork processing"/>
    <property type="evidence" value="ECO:0007669"/>
    <property type="project" value="UniProtKB-UniRule"/>
</dbReference>
<organism evidence="9 10">
    <name type="scientific">Wallemia ichthyophaga (strain EXF-994 / CBS 113033)</name>
    <dbReference type="NCBI Taxonomy" id="1299270"/>
    <lineage>
        <taxon>Eukaryota</taxon>
        <taxon>Fungi</taxon>
        <taxon>Dikarya</taxon>
        <taxon>Basidiomycota</taxon>
        <taxon>Wallemiomycotina</taxon>
        <taxon>Wallemiomycetes</taxon>
        <taxon>Wallemiales</taxon>
        <taxon>Wallemiaceae</taxon>
        <taxon>Wallemia</taxon>
    </lineage>
</organism>
<dbReference type="eggNOG" id="KOG3004">
    <property type="taxonomic scope" value="Eukaryota"/>
</dbReference>